<evidence type="ECO:0000313" key="2">
    <source>
        <dbReference type="Proteomes" id="UP000661918"/>
    </source>
</evidence>
<dbReference type="Proteomes" id="UP000661918">
    <property type="component" value="Unassembled WGS sequence"/>
</dbReference>
<dbReference type="EMBL" id="BMOM01000008">
    <property type="protein sequence ID" value="GGM06806.1"/>
    <property type="molecule type" value="Genomic_DNA"/>
</dbReference>
<name>A0ABQ2GPJ3_9DEIO</name>
<gene>
    <name evidence="1" type="ORF">GCM10010841_13790</name>
</gene>
<reference evidence="2" key="1">
    <citation type="journal article" date="2019" name="Int. J. Syst. Evol. Microbiol.">
        <title>The Global Catalogue of Microorganisms (GCM) 10K type strain sequencing project: providing services to taxonomists for standard genome sequencing and annotation.</title>
        <authorList>
            <consortium name="The Broad Institute Genomics Platform"/>
            <consortium name="The Broad Institute Genome Sequencing Center for Infectious Disease"/>
            <person name="Wu L."/>
            <person name="Ma J."/>
        </authorList>
    </citation>
    <scope>NUCLEOTIDE SEQUENCE [LARGE SCALE GENOMIC DNA]</scope>
    <source>
        <strain evidence="2">JCM 15443</strain>
    </source>
</reference>
<sequence>MLTQIRGAVRAGGYGFRPGLSGTGDVLLFHGRSCGLRDLPLTCSPLNSARISVWVSRPPLVWRAF</sequence>
<organism evidence="1 2">
    <name type="scientific">Deinococcus aerophilus</name>
    <dbReference type="NCBI Taxonomy" id="522488"/>
    <lineage>
        <taxon>Bacteria</taxon>
        <taxon>Thermotogati</taxon>
        <taxon>Deinococcota</taxon>
        <taxon>Deinococci</taxon>
        <taxon>Deinococcales</taxon>
        <taxon>Deinococcaceae</taxon>
        <taxon>Deinococcus</taxon>
    </lineage>
</organism>
<accession>A0ABQ2GPJ3</accession>
<proteinExistence type="predicted"/>
<comment type="caution">
    <text evidence="1">The sequence shown here is derived from an EMBL/GenBank/DDBJ whole genome shotgun (WGS) entry which is preliminary data.</text>
</comment>
<keyword evidence="2" id="KW-1185">Reference proteome</keyword>
<protein>
    <submittedName>
        <fullName evidence="1">Uncharacterized protein</fullName>
    </submittedName>
</protein>
<evidence type="ECO:0000313" key="1">
    <source>
        <dbReference type="EMBL" id="GGM06806.1"/>
    </source>
</evidence>